<evidence type="ECO:0000256" key="1">
    <source>
        <dbReference type="SAM" id="MobiDB-lite"/>
    </source>
</evidence>
<dbReference type="AlphaFoldDB" id="A0A5C7H4S1"/>
<sequence length="337" mass="37364">MSKHDMVRDMQAISHAYDLCDACQLGDVHKIEGLCSSCQIGKLQRKSNMNEVFDGDSSNESVMNDGAVAKSDSLILKTRSSADVYDKCNMMVNEPACNKEAAQMDVRKLAMEEELIMMNASTPNKAKWIGKVLTDLNYVQEKPTGLWCYNSAISMAKNHFQHGRTKHINFKFHAIREAEKNANKMDSGSANRTRPGVTPFSSYATVNSSIWHVKLGNPAPLILQKMLHHIHFNKKFVVLYPLHRGYRCLHPSGKVYVSRNVEFNELEFPFQSLFPSKSVSSSCPQSSSIPFSIVQEVLSTIPTNVAAPNAVTRPVTQVPVTPPISHTSSSSSTSLSP</sequence>
<evidence type="ECO:0000259" key="2">
    <source>
        <dbReference type="Pfam" id="PF25597"/>
    </source>
</evidence>
<comment type="caution">
    <text evidence="3">The sequence shown here is derived from an EMBL/GenBank/DDBJ whole genome shotgun (WGS) entry which is preliminary data.</text>
</comment>
<evidence type="ECO:0000313" key="3">
    <source>
        <dbReference type="EMBL" id="TXG51432.1"/>
    </source>
</evidence>
<organism evidence="3 4">
    <name type="scientific">Acer yangbiense</name>
    <dbReference type="NCBI Taxonomy" id="1000413"/>
    <lineage>
        <taxon>Eukaryota</taxon>
        <taxon>Viridiplantae</taxon>
        <taxon>Streptophyta</taxon>
        <taxon>Embryophyta</taxon>
        <taxon>Tracheophyta</taxon>
        <taxon>Spermatophyta</taxon>
        <taxon>Magnoliopsida</taxon>
        <taxon>eudicotyledons</taxon>
        <taxon>Gunneridae</taxon>
        <taxon>Pentapetalae</taxon>
        <taxon>rosids</taxon>
        <taxon>malvids</taxon>
        <taxon>Sapindales</taxon>
        <taxon>Sapindaceae</taxon>
        <taxon>Hippocastanoideae</taxon>
        <taxon>Acereae</taxon>
        <taxon>Acer</taxon>
    </lineage>
</organism>
<dbReference type="InterPro" id="IPR057670">
    <property type="entry name" value="SH3_retrovirus"/>
</dbReference>
<protein>
    <recommendedName>
        <fullName evidence="2">Retroviral polymerase SH3-like domain-containing protein</fullName>
    </recommendedName>
</protein>
<dbReference type="EMBL" id="VAHF01000011">
    <property type="protein sequence ID" value="TXG51432.1"/>
    <property type="molecule type" value="Genomic_DNA"/>
</dbReference>
<reference evidence="4" key="1">
    <citation type="journal article" date="2019" name="Gigascience">
        <title>De novo genome assembly of the endangered Acer yangbiense, a plant species with extremely small populations endemic to Yunnan Province, China.</title>
        <authorList>
            <person name="Yang J."/>
            <person name="Wariss H.M."/>
            <person name="Tao L."/>
            <person name="Zhang R."/>
            <person name="Yun Q."/>
            <person name="Hollingsworth P."/>
            <person name="Dao Z."/>
            <person name="Luo G."/>
            <person name="Guo H."/>
            <person name="Ma Y."/>
            <person name="Sun W."/>
        </authorList>
    </citation>
    <scope>NUCLEOTIDE SEQUENCE [LARGE SCALE GENOMIC DNA]</scope>
    <source>
        <strain evidence="4">cv. Malutang</strain>
    </source>
</reference>
<feature type="domain" description="Retroviral polymerase SH3-like" evidence="2">
    <location>
        <begin position="240"/>
        <end position="272"/>
    </location>
</feature>
<name>A0A5C7H4S1_9ROSI</name>
<evidence type="ECO:0000313" key="4">
    <source>
        <dbReference type="Proteomes" id="UP000323000"/>
    </source>
</evidence>
<keyword evidence="4" id="KW-1185">Reference proteome</keyword>
<dbReference type="OrthoDB" id="418237at2759"/>
<gene>
    <name evidence="3" type="ORF">EZV62_023956</name>
</gene>
<accession>A0A5C7H4S1</accession>
<dbReference type="Pfam" id="PF25597">
    <property type="entry name" value="SH3_retrovirus"/>
    <property type="match status" value="1"/>
</dbReference>
<feature type="region of interest" description="Disordered" evidence="1">
    <location>
        <begin position="316"/>
        <end position="337"/>
    </location>
</feature>
<proteinExistence type="predicted"/>
<dbReference type="Proteomes" id="UP000323000">
    <property type="component" value="Chromosome 11"/>
</dbReference>